<gene>
    <name evidence="6" type="ORF">H8S37_10545</name>
</gene>
<protein>
    <submittedName>
        <fullName evidence="6">FliA/WhiG family RNA polymerase sigma factor</fullName>
    </submittedName>
</protein>
<dbReference type="CDD" id="cd06171">
    <property type="entry name" value="Sigma70_r4"/>
    <property type="match status" value="1"/>
</dbReference>
<dbReference type="GO" id="GO:0003677">
    <property type="term" value="F:DNA binding"/>
    <property type="evidence" value="ECO:0007669"/>
    <property type="project" value="UniProtKB-KW"/>
</dbReference>
<dbReference type="EMBL" id="JACOPF010000002">
    <property type="protein sequence ID" value="MBC5689355.1"/>
    <property type="molecule type" value="Genomic_DNA"/>
</dbReference>
<dbReference type="SUPFAM" id="SSF88946">
    <property type="entry name" value="Sigma2 domain of RNA polymerase sigma factors"/>
    <property type="match status" value="1"/>
</dbReference>
<dbReference type="PROSITE" id="PS00716">
    <property type="entry name" value="SIGMA70_2"/>
    <property type="match status" value="1"/>
</dbReference>
<keyword evidence="2" id="KW-0731">Sigma factor</keyword>
<dbReference type="PANTHER" id="PTHR30385:SF7">
    <property type="entry name" value="RNA POLYMERASE SIGMA FACTOR FLIA"/>
    <property type="match status" value="1"/>
</dbReference>
<feature type="domain" description="RNA polymerase sigma-70" evidence="5">
    <location>
        <begin position="224"/>
        <end position="250"/>
    </location>
</feature>
<evidence type="ECO:0000256" key="2">
    <source>
        <dbReference type="ARBA" id="ARBA00023082"/>
    </source>
</evidence>
<evidence type="ECO:0000313" key="7">
    <source>
        <dbReference type="Proteomes" id="UP000652477"/>
    </source>
</evidence>
<evidence type="ECO:0000259" key="5">
    <source>
        <dbReference type="PROSITE" id="PS00716"/>
    </source>
</evidence>
<proteinExistence type="predicted"/>
<dbReference type="GO" id="GO:0016987">
    <property type="term" value="F:sigma factor activity"/>
    <property type="evidence" value="ECO:0007669"/>
    <property type="project" value="UniProtKB-KW"/>
</dbReference>
<dbReference type="GO" id="GO:0006352">
    <property type="term" value="P:DNA-templated transcription initiation"/>
    <property type="evidence" value="ECO:0007669"/>
    <property type="project" value="InterPro"/>
</dbReference>
<evidence type="ECO:0000256" key="3">
    <source>
        <dbReference type="ARBA" id="ARBA00023125"/>
    </source>
</evidence>
<dbReference type="InterPro" id="IPR007630">
    <property type="entry name" value="RNA_pol_sigma70_r4"/>
</dbReference>
<organism evidence="6 7">
    <name type="scientific">Mediterraneibacter hominis</name>
    <dbReference type="NCBI Taxonomy" id="2763054"/>
    <lineage>
        <taxon>Bacteria</taxon>
        <taxon>Bacillati</taxon>
        <taxon>Bacillota</taxon>
        <taxon>Clostridia</taxon>
        <taxon>Lachnospirales</taxon>
        <taxon>Lachnospiraceae</taxon>
        <taxon>Mediterraneibacter</taxon>
    </lineage>
</organism>
<dbReference type="PANTHER" id="PTHR30385">
    <property type="entry name" value="SIGMA FACTOR F FLAGELLAR"/>
    <property type="match status" value="1"/>
</dbReference>
<name>A0A923RQC0_9FIRM</name>
<dbReference type="Gene3D" id="1.10.1740.10">
    <property type="match status" value="1"/>
</dbReference>
<dbReference type="NCBIfam" id="NF005413">
    <property type="entry name" value="PRK06986.1"/>
    <property type="match status" value="1"/>
</dbReference>
<dbReference type="NCBIfam" id="TIGR02937">
    <property type="entry name" value="sigma70-ECF"/>
    <property type="match status" value="1"/>
</dbReference>
<accession>A0A923RQC0</accession>
<dbReference type="GO" id="GO:0003899">
    <property type="term" value="F:DNA-directed RNA polymerase activity"/>
    <property type="evidence" value="ECO:0007669"/>
    <property type="project" value="InterPro"/>
</dbReference>
<keyword evidence="1" id="KW-0805">Transcription regulation</keyword>
<dbReference type="InterPro" id="IPR012845">
    <property type="entry name" value="RNA_pol_sigma_FliA_WhiG"/>
</dbReference>
<sequence length="261" mass="30753">MNQYDGQYKRMTNEELFDTYQKTKSLEIKQELVMRYLYVIKTIAVQMRDIYMNFTQVDDIIQEGVVALMNLIDKYDKSKNAKFETYLSRRMRGLIIDIARKQEWGSRNVRKNMKMIDNATADLISQTGKVPEPKKVAEYLGISYEKYQKIIDKRNLLSVISLDMVLEEAQEKNRNPQTPAADKDKQPEDTYLRKELSLVLEEGINQLKEKEKIIISLYYVEELNMKEIAQVLEVSEPRISQLHSGAIRKLKKYIEEEFQLS</sequence>
<dbReference type="InterPro" id="IPR014284">
    <property type="entry name" value="RNA_pol_sigma-70_dom"/>
</dbReference>
<dbReference type="InterPro" id="IPR000943">
    <property type="entry name" value="RNA_pol_sigma70"/>
</dbReference>
<evidence type="ECO:0000256" key="1">
    <source>
        <dbReference type="ARBA" id="ARBA00023015"/>
    </source>
</evidence>
<comment type="caution">
    <text evidence="6">The sequence shown here is derived from an EMBL/GenBank/DDBJ whole genome shotgun (WGS) entry which is preliminary data.</text>
</comment>
<keyword evidence="4" id="KW-0804">Transcription</keyword>
<keyword evidence="3" id="KW-0238">DNA-binding</keyword>
<dbReference type="AlphaFoldDB" id="A0A923RQC0"/>
<dbReference type="NCBIfam" id="TIGR02479">
    <property type="entry name" value="FliA_WhiG"/>
    <property type="match status" value="1"/>
</dbReference>
<dbReference type="InterPro" id="IPR013324">
    <property type="entry name" value="RNA_pol_sigma_r3/r4-like"/>
</dbReference>
<dbReference type="PRINTS" id="PR00046">
    <property type="entry name" value="SIGMA70FCT"/>
</dbReference>
<dbReference type="Gene3D" id="1.20.140.160">
    <property type="match status" value="1"/>
</dbReference>
<dbReference type="Pfam" id="PF04542">
    <property type="entry name" value="Sigma70_r2"/>
    <property type="match status" value="1"/>
</dbReference>
<dbReference type="Proteomes" id="UP000652477">
    <property type="component" value="Unassembled WGS sequence"/>
</dbReference>
<evidence type="ECO:0000313" key="6">
    <source>
        <dbReference type="EMBL" id="MBC5689355.1"/>
    </source>
</evidence>
<dbReference type="Pfam" id="PF04545">
    <property type="entry name" value="Sigma70_r4"/>
    <property type="match status" value="1"/>
</dbReference>
<keyword evidence="7" id="KW-1185">Reference proteome</keyword>
<reference evidence="6" key="1">
    <citation type="submission" date="2020-08" db="EMBL/GenBank/DDBJ databases">
        <title>Genome public.</title>
        <authorList>
            <person name="Liu C."/>
            <person name="Sun Q."/>
        </authorList>
    </citation>
    <scope>NUCLEOTIDE SEQUENCE</scope>
    <source>
        <strain evidence="6">NSJ-55</strain>
    </source>
</reference>
<dbReference type="SUPFAM" id="SSF88659">
    <property type="entry name" value="Sigma3 and sigma4 domains of RNA polymerase sigma factors"/>
    <property type="match status" value="2"/>
</dbReference>
<dbReference type="InterPro" id="IPR013325">
    <property type="entry name" value="RNA_pol_sigma_r2"/>
</dbReference>
<dbReference type="RefSeq" id="WP_186876027.1">
    <property type="nucleotide sequence ID" value="NZ_JACOPF010000002.1"/>
</dbReference>
<evidence type="ECO:0000256" key="4">
    <source>
        <dbReference type="ARBA" id="ARBA00023163"/>
    </source>
</evidence>
<dbReference type="InterPro" id="IPR007627">
    <property type="entry name" value="RNA_pol_sigma70_r2"/>
</dbReference>